<evidence type="ECO:0000256" key="2">
    <source>
        <dbReference type="ARBA" id="ARBA00009758"/>
    </source>
</evidence>
<protein>
    <recommendedName>
        <fullName evidence="7">Rho GDP-dissociation inhibitor 1-like</fullName>
    </recommendedName>
</protein>
<proteinExistence type="inferred from homology"/>
<keyword evidence="6" id="KW-1185">Reference proteome</keyword>
<dbReference type="Pfam" id="PF02115">
    <property type="entry name" value="Rho_GDI"/>
    <property type="match status" value="1"/>
</dbReference>
<name>A0ABR2TCZ8_9ROSI</name>
<dbReference type="InterPro" id="IPR024792">
    <property type="entry name" value="RhoGDI_dom_sf"/>
</dbReference>
<evidence type="ECO:0008006" key="7">
    <source>
        <dbReference type="Google" id="ProtNLM"/>
    </source>
</evidence>
<evidence type="ECO:0000313" key="5">
    <source>
        <dbReference type="EMBL" id="KAK9035352.1"/>
    </source>
</evidence>
<dbReference type="Proteomes" id="UP001396334">
    <property type="component" value="Unassembled WGS sequence"/>
</dbReference>
<comment type="subcellular location">
    <subcellularLocation>
        <location evidence="1">Cytoplasm</location>
    </subcellularLocation>
</comment>
<evidence type="ECO:0000256" key="1">
    <source>
        <dbReference type="ARBA" id="ARBA00004496"/>
    </source>
</evidence>
<dbReference type="PRINTS" id="PR00492">
    <property type="entry name" value="RHOGDI"/>
</dbReference>
<dbReference type="PANTHER" id="PTHR10980:SF49">
    <property type="entry name" value="RHO GDP-DISSOCIATION INHIBITOR 1-LIKE"/>
    <property type="match status" value="1"/>
</dbReference>
<gene>
    <name evidence="5" type="ORF">V6N11_077394</name>
</gene>
<feature type="compositionally biased region" description="Acidic residues" evidence="4">
    <location>
        <begin position="36"/>
        <end position="50"/>
    </location>
</feature>
<feature type="compositionally biased region" description="Basic and acidic residues" evidence="4">
    <location>
        <begin position="16"/>
        <end position="29"/>
    </location>
</feature>
<comment type="similarity">
    <text evidence="2">Belongs to the Rho GDI family.</text>
</comment>
<sequence length="236" mass="26419">MESGKRAEAGPSAAVSEDKQEREQREMSEKPLALEVCDDHEEEDDGEEDGGGGGGELLAGFVPGPLLSLKEQIEKDKDDDSLRRWKEKLLGCVEGDLNGQMEPEVKFHSIGIISNDLEEVSHPLPLDSNREGLVLFTLKEGSQYQLKLTFSVLHNIVSGLTYSYTVWKAGLKVDQNKGMLGTFAPQREPYVHFLDEETTPSGVLARGIYTANLKFEDDDRRCHMELKYAFEIKKRS</sequence>
<accession>A0ABR2TCZ8</accession>
<feature type="region of interest" description="Disordered" evidence="4">
    <location>
        <begin position="1"/>
        <end position="57"/>
    </location>
</feature>
<dbReference type="PANTHER" id="PTHR10980">
    <property type="entry name" value="RHO GDP-DISSOCIATION INHIBITOR"/>
    <property type="match status" value="1"/>
</dbReference>
<evidence type="ECO:0000256" key="3">
    <source>
        <dbReference type="ARBA" id="ARBA00022490"/>
    </source>
</evidence>
<comment type="caution">
    <text evidence="5">The sequence shown here is derived from an EMBL/GenBank/DDBJ whole genome shotgun (WGS) entry which is preliminary data.</text>
</comment>
<dbReference type="InterPro" id="IPR000406">
    <property type="entry name" value="Rho_GDI"/>
</dbReference>
<dbReference type="Gene3D" id="2.70.50.30">
    <property type="entry name" value="Coagulation Factor XIII, subunit A, domain 1"/>
    <property type="match status" value="1"/>
</dbReference>
<keyword evidence="3" id="KW-0963">Cytoplasm</keyword>
<dbReference type="SUPFAM" id="SSF81296">
    <property type="entry name" value="E set domains"/>
    <property type="match status" value="1"/>
</dbReference>
<dbReference type="InterPro" id="IPR014756">
    <property type="entry name" value="Ig_E-set"/>
</dbReference>
<evidence type="ECO:0000256" key="4">
    <source>
        <dbReference type="SAM" id="MobiDB-lite"/>
    </source>
</evidence>
<reference evidence="5 6" key="1">
    <citation type="journal article" date="2024" name="G3 (Bethesda)">
        <title>Genome assembly of Hibiscus sabdariffa L. provides insights into metabolisms of medicinal natural products.</title>
        <authorList>
            <person name="Kim T."/>
        </authorList>
    </citation>
    <scope>NUCLEOTIDE SEQUENCE [LARGE SCALE GENOMIC DNA]</scope>
    <source>
        <strain evidence="5">TK-2024</strain>
        <tissue evidence="5">Old leaves</tissue>
    </source>
</reference>
<evidence type="ECO:0000313" key="6">
    <source>
        <dbReference type="Proteomes" id="UP001396334"/>
    </source>
</evidence>
<organism evidence="5 6">
    <name type="scientific">Hibiscus sabdariffa</name>
    <name type="common">roselle</name>
    <dbReference type="NCBI Taxonomy" id="183260"/>
    <lineage>
        <taxon>Eukaryota</taxon>
        <taxon>Viridiplantae</taxon>
        <taxon>Streptophyta</taxon>
        <taxon>Embryophyta</taxon>
        <taxon>Tracheophyta</taxon>
        <taxon>Spermatophyta</taxon>
        <taxon>Magnoliopsida</taxon>
        <taxon>eudicotyledons</taxon>
        <taxon>Gunneridae</taxon>
        <taxon>Pentapetalae</taxon>
        <taxon>rosids</taxon>
        <taxon>malvids</taxon>
        <taxon>Malvales</taxon>
        <taxon>Malvaceae</taxon>
        <taxon>Malvoideae</taxon>
        <taxon>Hibiscus</taxon>
    </lineage>
</organism>
<dbReference type="EMBL" id="JBBPBN010000006">
    <property type="protein sequence ID" value="KAK9035352.1"/>
    <property type="molecule type" value="Genomic_DNA"/>
</dbReference>